<dbReference type="InterPro" id="IPR005142">
    <property type="entry name" value="eRF1_3"/>
</dbReference>
<organism evidence="8 9">
    <name type="scientific">Gossypium darwinii</name>
    <name type="common">Darwin's cotton</name>
    <name type="synonym">Gossypium barbadense var. darwinii</name>
    <dbReference type="NCBI Taxonomy" id="34276"/>
    <lineage>
        <taxon>Eukaryota</taxon>
        <taxon>Viridiplantae</taxon>
        <taxon>Streptophyta</taxon>
        <taxon>Embryophyta</taxon>
        <taxon>Tracheophyta</taxon>
        <taxon>Spermatophyta</taxon>
        <taxon>Magnoliopsida</taxon>
        <taxon>eudicotyledons</taxon>
        <taxon>Gunneridae</taxon>
        <taxon>Pentapetalae</taxon>
        <taxon>rosids</taxon>
        <taxon>malvids</taxon>
        <taxon>Malvales</taxon>
        <taxon>Malvaceae</taxon>
        <taxon>Malvoideae</taxon>
        <taxon>Gossypium</taxon>
    </lineage>
</organism>
<dbReference type="Gene3D" id="2.30.30.870">
    <property type="entry name" value="Pelota, domain A"/>
    <property type="match status" value="1"/>
</dbReference>
<evidence type="ECO:0000259" key="7">
    <source>
        <dbReference type="SMART" id="SM01194"/>
    </source>
</evidence>
<keyword evidence="6" id="KW-0812">Transmembrane</keyword>
<gene>
    <name evidence="8" type="ORF">ES288_A04G098400v1</name>
</gene>
<protein>
    <recommendedName>
        <fullName evidence="7">eRF1/Pelota-like N-terminal domain-containing protein</fullName>
    </recommendedName>
</protein>
<dbReference type="Gene3D" id="3.30.1330.30">
    <property type="match status" value="1"/>
</dbReference>
<dbReference type="InterPro" id="IPR058547">
    <property type="entry name" value="Pelota_N"/>
</dbReference>
<dbReference type="InterPro" id="IPR005140">
    <property type="entry name" value="eRF1_Pelota-like_N"/>
</dbReference>
<dbReference type="SUPFAM" id="SSF159065">
    <property type="entry name" value="Dom34/Pelota N-terminal domain-like"/>
    <property type="match status" value="1"/>
</dbReference>
<dbReference type="GO" id="GO:0071025">
    <property type="term" value="P:RNA surveillance"/>
    <property type="evidence" value="ECO:0007669"/>
    <property type="project" value="InterPro"/>
</dbReference>
<feature type="domain" description="eRF1/Pelota-like N-terminal" evidence="7">
    <location>
        <begin position="1"/>
        <end position="131"/>
    </location>
</feature>
<dbReference type="GO" id="GO:0070651">
    <property type="term" value="P:nonfunctional rRNA decay"/>
    <property type="evidence" value="ECO:0007669"/>
    <property type="project" value="TreeGrafter"/>
</dbReference>
<name>A0A5D2GW63_GOSDA</name>
<dbReference type="Proteomes" id="UP000323506">
    <property type="component" value="Chromosome A04"/>
</dbReference>
<dbReference type="GO" id="GO:0046872">
    <property type="term" value="F:metal ion binding"/>
    <property type="evidence" value="ECO:0007669"/>
    <property type="project" value="UniProtKB-KW"/>
</dbReference>
<dbReference type="GO" id="GO:0005737">
    <property type="term" value="C:cytoplasm"/>
    <property type="evidence" value="ECO:0007669"/>
    <property type="project" value="UniProtKB-SubCell"/>
</dbReference>
<accession>A0A5D2GW63</accession>
<dbReference type="InterPro" id="IPR038069">
    <property type="entry name" value="Pelota/DOM34_N"/>
</dbReference>
<comment type="cofactor">
    <cofactor evidence="1">
        <name>a divalent metal cation</name>
        <dbReference type="ChEBI" id="CHEBI:60240"/>
    </cofactor>
</comment>
<comment type="subcellular location">
    <subcellularLocation>
        <location evidence="2">Cytoplasm</location>
    </subcellularLocation>
</comment>
<dbReference type="FunFam" id="3.30.1330.30:FF:000008">
    <property type="entry name" value="Protein pelota homolog"/>
    <property type="match status" value="1"/>
</dbReference>
<dbReference type="GO" id="GO:0070966">
    <property type="term" value="P:nuclear-transcribed mRNA catabolic process, no-go decay"/>
    <property type="evidence" value="ECO:0007669"/>
    <property type="project" value="InterPro"/>
</dbReference>
<dbReference type="Gene3D" id="3.30.420.60">
    <property type="entry name" value="eRF1 domain 2"/>
    <property type="match status" value="2"/>
</dbReference>
<comment type="similarity">
    <text evidence="3">Belongs to the eukaryotic release factor 1 family. Pelota subfamily.</text>
</comment>
<dbReference type="SMART" id="SM01194">
    <property type="entry name" value="eRF1_1"/>
    <property type="match status" value="1"/>
</dbReference>
<dbReference type="SUPFAM" id="SSF53137">
    <property type="entry name" value="Translational machinery components"/>
    <property type="match status" value="1"/>
</dbReference>
<dbReference type="GO" id="GO:0032790">
    <property type="term" value="P:ribosome disassembly"/>
    <property type="evidence" value="ECO:0007669"/>
    <property type="project" value="TreeGrafter"/>
</dbReference>
<keyword evidence="9" id="KW-1185">Reference proteome</keyword>
<dbReference type="InterPro" id="IPR004405">
    <property type="entry name" value="TF_pelota"/>
</dbReference>
<evidence type="ECO:0000256" key="5">
    <source>
        <dbReference type="ARBA" id="ARBA00022723"/>
    </source>
</evidence>
<dbReference type="PANTHER" id="PTHR10853:SF3">
    <property type="entry name" value="EUKARYOTIC RELEASE FACTOR 1 (ERF1) FAMILY PROTEIN"/>
    <property type="match status" value="1"/>
</dbReference>
<evidence type="ECO:0000256" key="4">
    <source>
        <dbReference type="ARBA" id="ARBA00022490"/>
    </source>
</evidence>
<dbReference type="InterPro" id="IPR042226">
    <property type="entry name" value="eFR1_2_sf"/>
</dbReference>
<keyword evidence="5" id="KW-0479">Metal-binding</keyword>
<keyword evidence="6" id="KW-0472">Membrane</keyword>
<reference evidence="8 9" key="1">
    <citation type="submission" date="2019-06" db="EMBL/GenBank/DDBJ databases">
        <title>WGS assembly of Gossypium darwinii.</title>
        <authorList>
            <person name="Chen Z.J."/>
            <person name="Sreedasyam A."/>
            <person name="Ando A."/>
            <person name="Song Q."/>
            <person name="De L."/>
            <person name="Hulse-Kemp A."/>
            <person name="Ding M."/>
            <person name="Ye W."/>
            <person name="Kirkbride R."/>
            <person name="Jenkins J."/>
            <person name="Plott C."/>
            <person name="Lovell J."/>
            <person name="Lin Y.-M."/>
            <person name="Vaughn R."/>
            <person name="Liu B."/>
            <person name="Li W."/>
            <person name="Simpson S."/>
            <person name="Scheffler B."/>
            <person name="Saski C."/>
            <person name="Grover C."/>
            <person name="Hu G."/>
            <person name="Conover J."/>
            <person name="Carlson J."/>
            <person name="Shu S."/>
            <person name="Boston L."/>
            <person name="Williams M."/>
            <person name="Peterson D."/>
            <person name="Mcgee K."/>
            <person name="Jones D."/>
            <person name="Wendel J."/>
            <person name="Stelly D."/>
            <person name="Grimwood J."/>
            <person name="Schmutz J."/>
        </authorList>
    </citation>
    <scope>NUCLEOTIDE SEQUENCE [LARGE SCALE GENOMIC DNA]</scope>
    <source>
        <strain evidence="8">1808015.09</strain>
    </source>
</reference>
<evidence type="ECO:0000256" key="3">
    <source>
        <dbReference type="ARBA" id="ARBA00009504"/>
    </source>
</evidence>
<evidence type="ECO:0000313" key="9">
    <source>
        <dbReference type="Proteomes" id="UP000323506"/>
    </source>
</evidence>
<dbReference type="InterPro" id="IPR029064">
    <property type="entry name" value="Ribosomal_eL30-like_sf"/>
</dbReference>
<keyword evidence="4" id="KW-0963">Cytoplasm</keyword>
<keyword evidence="6" id="KW-1133">Transmembrane helix</keyword>
<evidence type="ECO:0000256" key="1">
    <source>
        <dbReference type="ARBA" id="ARBA00001968"/>
    </source>
</evidence>
<dbReference type="PANTHER" id="PTHR10853">
    <property type="entry name" value="PELOTA"/>
    <property type="match status" value="1"/>
</dbReference>
<dbReference type="GO" id="GO:0070481">
    <property type="term" value="P:nuclear-transcribed mRNA catabolic process, non-stop decay"/>
    <property type="evidence" value="ECO:0007669"/>
    <property type="project" value="InterPro"/>
</dbReference>
<dbReference type="EMBL" id="CM017691">
    <property type="protein sequence ID" value="TYH22081.1"/>
    <property type="molecule type" value="Genomic_DNA"/>
</dbReference>
<feature type="transmembrane region" description="Helical" evidence="6">
    <location>
        <begin position="345"/>
        <end position="367"/>
    </location>
</feature>
<evidence type="ECO:0000256" key="6">
    <source>
        <dbReference type="SAM" id="Phobius"/>
    </source>
</evidence>
<dbReference type="SUPFAM" id="SSF55315">
    <property type="entry name" value="L30e-like"/>
    <property type="match status" value="1"/>
</dbReference>
<dbReference type="AlphaFoldDB" id="A0A5D2GW63"/>
<dbReference type="FunFam" id="2.30.30.870:FF:000002">
    <property type="entry name" value="Protein pelota homolog"/>
    <property type="match status" value="1"/>
</dbReference>
<evidence type="ECO:0000313" key="8">
    <source>
        <dbReference type="EMBL" id="TYH22081.1"/>
    </source>
</evidence>
<dbReference type="Pfam" id="PF03465">
    <property type="entry name" value="eRF1_3"/>
    <property type="match status" value="1"/>
</dbReference>
<proteinExistence type="inferred from homology"/>
<evidence type="ECO:0000256" key="2">
    <source>
        <dbReference type="ARBA" id="ARBA00004496"/>
    </source>
</evidence>
<sequence>MKIVQQDFALNPPGSLKIIVEEQDDLWIAYNIIAKGDTFVADTTRRVVSSDNLNRKKPAPRVKIRLQIKVTDVSYEKDSPILRVRGRTLISNKLMPSGSYHTLEIERHKEFDLTKEVWSSDVINTLHESEKASTADLAVIIFQQESGQVFLVGHKTTLCAKIEASKTDSKAASNKFYEKVFQAFVKHFRGYLFQEAHRLKMKSIEDNKSRFMMVNIGNKSSLKEIFSDQDVMGLIIRTKAGMEIRVYKEFSDLLLLDSDRACYGPKSVEIAKEMMAIETLLIIDDLVKSKDIALRRKYTELAKSVKKAGGKAIVFSSKHVSGEQLAKLTGIAAILRFPIPNIDDLYFFFLFFLLLIVTTLYQIRFLLTREISFFF</sequence>
<dbReference type="Pfam" id="PF26356">
    <property type="entry name" value="Pelota_N"/>
    <property type="match status" value="1"/>
</dbReference>